<dbReference type="InterPro" id="IPR011530">
    <property type="entry name" value="rRNA_adenine_dimethylase"/>
</dbReference>
<dbReference type="NCBIfam" id="TIGR00755">
    <property type="entry name" value="ksgA"/>
    <property type="match status" value="1"/>
</dbReference>
<comment type="catalytic activity">
    <reaction evidence="7">
        <text>adenosine(1518)/adenosine(1519) in 16S rRNA + 4 S-adenosyl-L-methionine = N(6)-dimethyladenosine(1518)/N(6)-dimethyladenosine(1519) in 16S rRNA + 4 S-adenosyl-L-homocysteine + 4 H(+)</text>
        <dbReference type="Rhea" id="RHEA:19609"/>
        <dbReference type="Rhea" id="RHEA-COMP:10232"/>
        <dbReference type="Rhea" id="RHEA-COMP:10233"/>
        <dbReference type="ChEBI" id="CHEBI:15378"/>
        <dbReference type="ChEBI" id="CHEBI:57856"/>
        <dbReference type="ChEBI" id="CHEBI:59789"/>
        <dbReference type="ChEBI" id="CHEBI:74411"/>
        <dbReference type="ChEBI" id="CHEBI:74493"/>
        <dbReference type="EC" id="2.1.1.182"/>
    </reaction>
</comment>
<evidence type="ECO:0000313" key="11">
    <source>
        <dbReference type="Proteomes" id="UP000178869"/>
    </source>
</evidence>
<dbReference type="EMBL" id="MHSR01000013">
    <property type="protein sequence ID" value="OHA46684.1"/>
    <property type="molecule type" value="Genomic_DNA"/>
</dbReference>
<dbReference type="Gene3D" id="3.40.50.150">
    <property type="entry name" value="Vaccinia Virus protein VP39"/>
    <property type="match status" value="1"/>
</dbReference>
<dbReference type="PANTHER" id="PTHR11727:SF7">
    <property type="entry name" value="DIMETHYLADENOSINE TRANSFERASE-RELATED"/>
    <property type="match status" value="1"/>
</dbReference>
<feature type="binding site" evidence="7 8">
    <location>
        <position position="64"/>
    </location>
    <ligand>
        <name>S-adenosyl-L-methionine</name>
        <dbReference type="ChEBI" id="CHEBI:59789"/>
    </ligand>
</feature>
<keyword evidence="6 7" id="KW-0694">RNA-binding</keyword>
<dbReference type="GO" id="GO:0005829">
    <property type="term" value="C:cytosol"/>
    <property type="evidence" value="ECO:0007669"/>
    <property type="project" value="TreeGrafter"/>
</dbReference>
<comment type="caution">
    <text evidence="10">The sequence shown here is derived from an EMBL/GenBank/DDBJ whole genome shotgun (WGS) entry which is preliminary data.</text>
</comment>
<feature type="binding site" evidence="7 8">
    <location>
        <position position="89"/>
    </location>
    <ligand>
        <name>S-adenosyl-L-methionine</name>
        <dbReference type="ChEBI" id="CHEBI:59789"/>
    </ligand>
</feature>
<evidence type="ECO:0000256" key="3">
    <source>
        <dbReference type="ARBA" id="ARBA00022603"/>
    </source>
</evidence>
<organism evidence="10 11">
    <name type="scientific">Candidatus Terrybacteria bacterium RIFCSPHIGHO2_01_FULL_43_35</name>
    <dbReference type="NCBI Taxonomy" id="1802361"/>
    <lineage>
        <taxon>Bacteria</taxon>
        <taxon>Candidatus Terryibacteriota</taxon>
    </lineage>
</organism>
<keyword evidence="3 7" id="KW-0489">Methyltransferase</keyword>
<dbReference type="CDD" id="cd02440">
    <property type="entry name" value="AdoMet_MTases"/>
    <property type="match status" value="1"/>
</dbReference>
<keyword evidence="4 7" id="KW-0808">Transferase</keyword>
<dbReference type="Pfam" id="PF00398">
    <property type="entry name" value="RrnaAD"/>
    <property type="match status" value="1"/>
</dbReference>
<dbReference type="GO" id="GO:0003723">
    <property type="term" value="F:RNA binding"/>
    <property type="evidence" value="ECO:0007669"/>
    <property type="project" value="UniProtKB-UniRule"/>
</dbReference>
<keyword evidence="1 7" id="KW-0963">Cytoplasm</keyword>
<dbReference type="HAMAP" id="MF_00607">
    <property type="entry name" value="16SrRNA_methyltr_A"/>
    <property type="match status" value="1"/>
</dbReference>
<feature type="binding site" evidence="7 8">
    <location>
        <position position="110"/>
    </location>
    <ligand>
        <name>S-adenosyl-L-methionine</name>
        <dbReference type="ChEBI" id="CHEBI:59789"/>
    </ligand>
</feature>
<dbReference type="InterPro" id="IPR023165">
    <property type="entry name" value="rRNA_Ade_diMease-like_C"/>
</dbReference>
<keyword evidence="5 7" id="KW-0949">S-adenosyl-L-methionine</keyword>
<dbReference type="AlphaFoldDB" id="A0A1G2PEB6"/>
<keyword evidence="2 7" id="KW-0698">rRNA processing</keyword>
<evidence type="ECO:0000256" key="2">
    <source>
        <dbReference type="ARBA" id="ARBA00022552"/>
    </source>
</evidence>
<dbReference type="SUPFAM" id="SSF53335">
    <property type="entry name" value="S-adenosyl-L-methionine-dependent methyltransferases"/>
    <property type="match status" value="1"/>
</dbReference>
<dbReference type="InterPro" id="IPR020598">
    <property type="entry name" value="rRNA_Ade_methylase_Trfase_N"/>
</dbReference>
<evidence type="ECO:0000256" key="7">
    <source>
        <dbReference type="HAMAP-Rule" id="MF_00607"/>
    </source>
</evidence>
<reference evidence="10 11" key="1">
    <citation type="journal article" date="2016" name="Nat. Commun.">
        <title>Thousands of microbial genomes shed light on interconnected biogeochemical processes in an aquifer system.</title>
        <authorList>
            <person name="Anantharaman K."/>
            <person name="Brown C.T."/>
            <person name="Hug L.A."/>
            <person name="Sharon I."/>
            <person name="Castelle C.J."/>
            <person name="Probst A.J."/>
            <person name="Thomas B.C."/>
            <person name="Singh A."/>
            <person name="Wilkins M.J."/>
            <person name="Karaoz U."/>
            <person name="Brodie E.L."/>
            <person name="Williams K.H."/>
            <person name="Hubbard S.S."/>
            <person name="Banfield J.F."/>
        </authorList>
    </citation>
    <scope>NUCLEOTIDE SEQUENCE [LARGE SCALE GENOMIC DNA]</scope>
</reference>
<dbReference type="Proteomes" id="UP000178869">
    <property type="component" value="Unassembled WGS sequence"/>
</dbReference>
<feature type="domain" description="Ribosomal RNA adenine methylase transferase N-terminal" evidence="9">
    <location>
        <begin position="23"/>
        <end position="194"/>
    </location>
</feature>
<name>A0A1G2PEB6_9BACT</name>
<evidence type="ECO:0000256" key="1">
    <source>
        <dbReference type="ARBA" id="ARBA00022490"/>
    </source>
</evidence>
<evidence type="ECO:0000256" key="4">
    <source>
        <dbReference type="ARBA" id="ARBA00022679"/>
    </source>
</evidence>
<dbReference type="InterPro" id="IPR029063">
    <property type="entry name" value="SAM-dependent_MTases_sf"/>
</dbReference>
<dbReference type="GO" id="GO:0052908">
    <property type="term" value="F:16S rRNA (adenine(1518)-N(6)/adenine(1519)-N(6))-dimethyltransferase activity"/>
    <property type="evidence" value="ECO:0007669"/>
    <property type="project" value="UniProtKB-EC"/>
</dbReference>
<dbReference type="InterPro" id="IPR001737">
    <property type="entry name" value="KsgA/Erm"/>
</dbReference>
<dbReference type="InterPro" id="IPR020596">
    <property type="entry name" value="rRNA_Ade_Mease_Trfase_CS"/>
</dbReference>
<evidence type="ECO:0000256" key="5">
    <source>
        <dbReference type="ARBA" id="ARBA00022691"/>
    </source>
</evidence>
<comment type="subcellular location">
    <subcellularLocation>
        <location evidence="7">Cytoplasm</location>
    </subcellularLocation>
</comment>
<feature type="binding site" evidence="7 8">
    <location>
        <position position="16"/>
    </location>
    <ligand>
        <name>S-adenosyl-L-methionine</name>
        <dbReference type="ChEBI" id="CHEBI:59789"/>
    </ligand>
</feature>
<feature type="binding site" evidence="7 8">
    <location>
        <position position="43"/>
    </location>
    <ligand>
        <name>S-adenosyl-L-methionine</name>
        <dbReference type="ChEBI" id="CHEBI:59789"/>
    </ligand>
</feature>
<proteinExistence type="inferred from homology"/>
<dbReference type="EC" id="2.1.1.182" evidence="7"/>
<comment type="function">
    <text evidence="7">Specifically dimethylates two adjacent adenosines (A1518 and A1519) in the loop of a conserved hairpin near the 3'-end of 16S rRNA in the 30S particle. May play a critical role in biogenesis of 30S subunits.</text>
</comment>
<comment type="similarity">
    <text evidence="7">Belongs to the class I-like SAM-binding methyltransferase superfamily. rRNA adenine N(6)-methyltransferase family. RsmA subfamily.</text>
</comment>
<dbReference type="PANTHER" id="PTHR11727">
    <property type="entry name" value="DIMETHYLADENOSINE TRANSFERASE"/>
    <property type="match status" value="1"/>
</dbReference>
<dbReference type="PROSITE" id="PS51689">
    <property type="entry name" value="SAM_RNA_A_N6_MT"/>
    <property type="match status" value="1"/>
</dbReference>
<feature type="binding site" evidence="7 8">
    <location>
        <position position="18"/>
    </location>
    <ligand>
        <name>S-adenosyl-L-methionine</name>
        <dbReference type="ChEBI" id="CHEBI:59789"/>
    </ligand>
</feature>
<gene>
    <name evidence="7" type="primary">rsmA</name>
    <name evidence="7" type="synonym">ksgA</name>
    <name evidence="10" type="ORF">A2828_02150</name>
</gene>
<accession>A0A1G2PEB6</accession>
<protein>
    <recommendedName>
        <fullName evidence="7">Ribosomal RNA small subunit methyltransferase A</fullName>
        <ecNumber evidence="7">2.1.1.182</ecNumber>
    </recommendedName>
    <alternativeName>
        <fullName evidence="7">16S rRNA (adenine(1518)-N(6)/adenine(1519)-N(6))-dimethyltransferase</fullName>
    </alternativeName>
    <alternativeName>
        <fullName evidence="7">16S rRNA dimethyladenosine transferase</fullName>
    </alternativeName>
    <alternativeName>
        <fullName evidence="7">16S rRNA dimethylase</fullName>
    </alternativeName>
    <alternativeName>
        <fullName evidence="7">S-adenosylmethionine-6-N', N'-adenosyl(rRNA) dimethyltransferase</fullName>
    </alternativeName>
</protein>
<dbReference type="Gene3D" id="1.10.8.100">
    <property type="entry name" value="Ribosomal RNA adenine dimethylase-like, domain 2"/>
    <property type="match status" value="1"/>
</dbReference>
<evidence type="ECO:0000259" key="9">
    <source>
        <dbReference type="SMART" id="SM00650"/>
    </source>
</evidence>
<sequence>MFAKHGITPRQGWGQNFLVSSTILEKIIEAADIKKTDRILEVGGGAGTLTQELARRAKEVTVIEKDPELVLVLKDALRGFKNVKIVEGDVLKLDALPYSQSKAPWRIVSNIPYWITGRFLRHALESKNPPTEILLMLQKEIAERICAQPPRMSLLAVSVQYYGTPEILINNILPDNFWPPSGVDSAIIKIKVGESIPPKKGSAKFFTVVRAGFAHPRKQLRANLKRALKLDSQTIDDCFTHYGIKTTARAQELSVRNWECLAAEIKL</sequence>
<evidence type="ECO:0000313" key="10">
    <source>
        <dbReference type="EMBL" id="OHA46684.1"/>
    </source>
</evidence>
<dbReference type="SMART" id="SM00650">
    <property type="entry name" value="rADc"/>
    <property type="match status" value="1"/>
</dbReference>
<evidence type="ECO:0000256" key="8">
    <source>
        <dbReference type="PROSITE-ProRule" id="PRU01026"/>
    </source>
</evidence>
<dbReference type="PROSITE" id="PS01131">
    <property type="entry name" value="RRNA_A_DIMETH"/>
    <property type="match status" value="1"/>
</dbReference>
<evidence type="ECO:0000256" key="6">
    <source>
        <dbReference type="ARBA" id="ARBA00022884"/>
    </source>
</evidence>